<comment type="similarity">
    <text evidence="1">Belongs to the membrane fusion protein (MFP) (TC 8.A.1) family.</text>
</comment>
<feature type="coiled-coil region" evidence="2">
    <location>
        <begin position="123"/>
        <end position="157"/>
    </location>
</feature>
<dbReference type="InterPro" id="IPR058625">
    <property type="entry name" value="MdtA-like_BSH"/>
</dbReference>
<dbReference type="RefSeq" id="WP_106203033.1">
    <property type="nucleotide sequence ID" value="NZ_PVTD01000001.1"/>
</dbReference>
<protein>
    <submittedName>
        <fullName evidence="5">Multidrug efflux system membrane fusion protein</fullName>
    </submittedName>
</protein>
<dbReference type="Gene3D" id="2.40.50.100">
    <property type="match status" value="1"/>
</dbReference>
<feature type="domain" description="CusB-like beta-barrel" evidence="4">
    <location>
        <begin position="262"/>
        <end position="330"/>
    </location>
</feature>
<dbReference type="Pfam" id="PF25954">
    <property type="entry name" value="Beta-barrel_RND_2"/>
    <property type="match status" value="1"/>
</dbReference>
<dbReference type="Gene3D" id="1.10.287.470">
    <property type="entry name" value="Helix hairpin bin"/>
    <property type="match status" value="1"/>
</dbReference>
<reference evidence="5 6" key="1">
    <citation type="submission" date="2018-03" db="EMBL/GenBank/DDBJ databases">
        <title>Genomic Encyclopedia of Archaeal and Bacterial Type Strains, Phase II (KMG-II): from individual species to whole genera.</title>
        <authorList>
            <person name="Goeker M."/>
        </authorList>
    </citation>
    <scope>NUCLEOTIDE SEQUENCE [LARGE SCALE GENOMIC DNA]</scope>
    <source>
        <strain evidence="5 6">DSM 29328</strain>
    </source>
</reference>
<evidence type="ECO:0000259" key="3">
    <source>
        <dbReference type="Pfam" id="PF25917"/>
    </source>
</evidence>
<accession>A0A2T0RYK8</accession>
<dbReference type="PANTHER" id="PTHR30469:SF29">
    <property type="entry name" value="BLR2860 PROTEIN"/>
    <property type="match status" value="1"/>
</dbReference>
<dbReference type="GO" id="GO:0015562">
    <property type="term" value="F:efflux transmembrane transporter activity"/>
    <property type="evidence" value="ECO:0007669"/>
    <property type="project" value="TreeGrafter"/>
</dbReference>
<comment type="caution">
    <text evidence="5">The sequence shown here is derived from an EMBL/GenBank/DDBJ whole genome shotgun (WGS) entry which is preliminary data.</text>
</comment>
<dbReference type="NCBIfam" id="TIGR01730">
    <property type="entry name" value="RND_mfp"/>
    <property type="match status" value="1"/>
</dbReference>
<feature type="domain" description="Multidrug resistance protein MdtA-like barrel-sandwich hybrid" evidence="3">
    <location>
        <begin position="82"/>
        <end position="251"/>
    </location>
</feature>
<proteinExistence type="inferred from homology"/>
<keyword evidence="6" id="KW-1185">Reference proteome</keyword>
<sequence>MRWFSVLLALLVASVVYLFVMERDSLLRFAGMDGNAPEDVVAETVDETEASADDRVSVVVMASTARLIDNAVQVRGRTEAARQVEVKAETSGLIVSEPLRKGAMVEAGQLLCEIDPGTREAQLAEAQARLAEAQAGLPLAQARLTEAEALLTEAEINDRAATKLIEGGYASETRVASTKAAVSSARAGIESARSGLESATSGVQAAAASVAAAEREIDRLKLVAPFDGLLETDTAELGALMQPGSPCATVIQLDPIKLVGFVPETQVEAIAVGAAARARLVTGTEVEGKVTFLSRSADPVTRTFRVEIEIPNPALRIRDGQTADIAIAAAGVTAHLVPASALTLDDGGRLGVRLAIEDADKGVVAQFAPVDFLKDKQEGVYVAGLDTNVDLIVVGQEYVTDGVPLELTFRDGPATQ</sequence>
<gene>
    <name evidence="5" type="ORF">CLV78_101335</name>
</gene>
<name>A0A2T0RYK8_9RHOB</name>
<dbReference type="PANTHER" id="PTHR30469">
    <property type="entry name" value="MULTIDRUG RESISTANCE PROTEIN MDTA"/>
    <property type="match status" value="1"/>
</dbReference>
<evidence type="ECO:0000256" key="1">
    <source>
        <dbReference type="ARBA" id="ARBA00009477"/>
    </source>
</evidence>
<dbReference type="EMBL" id="PVTD01000001">
    <property type="protein sequence ID" value="PRY26240.1"/>
    <property type="molecule type" value="Genomic_DNA"/>
</dbReference>
<evidence type="ECO:0000313" key="6">
    <source>
        <dbReference type="Proteomes" id="UP000239480"/>
    </source>
</evidence>
<evidence type="ECO:0000313" key="5">
    <source>
        <dbReference type="EMBL" id="PRY26240.1"/>
    </source>
</evidence>
<keyword evidence="2" id="KW-0175">Coiled coil</keyword>
<dbReference type="Gene3D" id="2.40.30.170">
    <property type="match status" value="1"/>
</dbReference>
<dbReference type="GO" id="GO:1990281">
    <property type="term" value="C:efflux pump complex"/>
    <property type="evidence" value="ECO:0007669"/>
    <property type="project" value="TreeGrafter"/>
</dbReference>
<dbReference type="Proteomes" id="UP000239480">
    <property type="component" value="Unassembled WGS sequence"/>
</dbReference>
<dbReference type="SUPFAM" id="SSF111369">
    <property type="entry name" value="HlyD-like secretion proteins"/>
    <property type="match status" value="2"/>
</dbReference>
<dbReference type="OrthoDB" id="9806939at2"/>
<dbReference type="AlphaFoldDB" id="A0A2T0RYK8"/>
<organism evidence="5 6">
    <name type="scientific">Aliiruegeria haliotis</name>
    <dbReference type="NCBI Taxonomy" id="1280846"/>
    <lineage>
        <taxon>Bacteria</taxon>
        <taxon>Pseudomonadati</taxon>
        <taxon>Pseudomonadota</taxon>
        <taxon>Alphaproteobacteria</taxon>
        <taxon>Rhodobacterales</taxon>
        <taxon>Roseobacteraceae</taxon>
        <taxon>Aliiruegeria</taxon>
    </lineage>
</organism>
<dbReference type="InterPro" id="IPR058792">
    <property type="entry name" value="Beta-barrel_RND_2"/>
</dbReference>
<evidence type="ECO:0000256" key="2">
    <source>
        <dbReference type="SAM" id="Coils"/>
    </source>
</evidence>
<dbReference type="Pfam" id="PF25917">
    <property type="entry name" value="BSH_RND"/>
    <property type="match status" value="1"/>
</dbReference>
<evidence type="ECO:0000259" key="4">
    <source>
        <dbReference type="Pfam" id="PF25954"/>
    </source>
</evidence>
<dbReference type="InterPro" id="IPR006143">
    <property type="entry name" value="RND_pump_MFP"/>
</dbReference>